<dbReference type="PANTHER" id="PTHR23389:SF21">
    <property type="entry name" value="ATPASE FAMILY AAA DOMAIN-CONTAINING PROTEIN 5"/>
    <property type="match status" value="1"/>
</dbReference>
<proteinExistence type="predicted"/>
<dbReference type="PANTHER" id="PTHR23389">
    <property type="entry name" value="CHROMOSOME TRANSMISSION FIDELITY FACTOR 18"/>
    <property type="match status" value="1"/>
</dbReference>
<protein>
    <recommendedName>
        <fullName evidence="2">AAA+ ATPase domain-containing protein</fullName>
    </recommendedName>
</protein>
<gene>
    <name evidence="3" type="ORF">B0T21DRAFT_374718</name>
</gene>
<dbReference type="GO" id="GO:0005524">
    <property type="term" value="F:ATP binding"/>
    <property type="evidence" value="ECO:0007669"/>
    <property type="project" value="InterPro"/>
</dbReference>
<evidence type="ECO:0000256" key="1">
    <source>
        <dbReference type="SAM" id="MobiDB-lite"/>
    </source>
</evidence>
<dbReference type="GO" id="GO:0016887">
    <property type="term" value="F:ATP hydrolysis activity"/>
    <property type="evidence" value="ECO:0007669"/>
    <property type="project" value="InterPro"/>
</dbReference>
<dbReference type="CDD" id="cd00009">
    <property type="entry name" value="AAA"/>
    <property type="match status" value="1"/>
</dbReference>
<comment type="caution">
    <text evidence="3">The sequence shown here is derived from an EMBL/GenBank/DDBJ whole genome shotgun (WGS) entry which is preliminary data.</text>
</comment>
<feature type="compositionally biased region" description="Low complexity" evidence="1">
    <location>
        <begin position="661"/>
        <end position="684"/>
    </location>
</feature>
<dbReference type="AlphaFoldDB" id="A0AA40DZ56"/>
<dbReference type="InterPro" id="IPR003593">
    <property type="entry name" value="AAA+_ATPase"/>
</dbReference>
<dbReference type="SMART" id="SM00382">
    <property type="entry name" value="AAA"/>
    <property type="match status" value="1"/>
</dbReference>
<feature type="region of interest" description="Disordered" evidence="1">
    <location>
        <begin position="1154"/>
        <end position="1218"/>
    </location>
</feature>
<dbReference type="Gene3D" id="3.40.50.300">
    <property type="entry name" value="P-loop containing nucleotide triphosphate hydrolases"/>
    <property type="match status" value="1"/>
</dbReference>
<dbReference type="GO" id="GO:0005634">
    <property type="term" value="C:nucleus"/>
    <property type="evidence" value="ECO:0007669"/>
    <property type="project" value="TreeGrafter"/>
</dbReference>
<reference evidence="3" key="1">
    <citation type="submission" date="2023-06" db="EMBL/GenBank/DDBJ databases">
        <title>Genome-scale phylogeny and comparative genomics of the fungal order Sordariales.</title>
        <authorList>
            <consortium name="Lawrence Berkeley National Laboratory"/>
            <person name="Hensen N."/>
            <person name="Bonometti L."/>
            <person name="Westerberg I."/>
            <person name="Brannstrom I.O."/>
            <person name="Guillou S."/>
            <person name="Cros-Aarteil S."/>
            <person name="Calhoun S."/>
            <person name="Haridas S."/>
            <person name="Kuo A."/>
            <person name="Mondo S."/>
            <person name="Pangilinan J."/>
            <person name="Riley R."/>
            <person name="Labutti K."/>
            <person name="Andreopoulos B."/>
            <person name="Lipzen A."/>
            <person name="Chen C."/>
            <person name="Yanf M."/>
            <person name="Daum C."/>
            <person name="Ng V."/>
            <person name="Clum A."/>
            <person name="Steindorff A."/>
            <person name="Ohm R."/>
            <person name="Martin F."/>
            <person name="Silar P."/>
            <person name="Natvig D."/>
            <person name="Lalanne C."/>
            <person name="Gautier V."/>
            <person name="Ament-Velasquez S.L."/>
            <person name="Kruys A."/>
            <person name="Hutchinson M.I."/>
            <person name="Powell A.J."/>
            <person name="Barry K."/>
            <person name="Miller A.N."/>
            <person name="Grigoriev I.V."/>
            <person name="Debuchy R."/>
            <person name="Gladieux P."/>
            <person name="Thoren M.H."/>
            <person name="Johannesson H."/>
        </authorList>
    </citation>
    <scope>NUCLEOTIDE SEQUENCE</scope>
    <source>
        <strain evidence="3">CBS 540.89</strain>
    </source>
</reference>
<dbReference type="Proteomes" id="UP001172159">
    <property type="component" value="Unassembled WGS sequence"/>
</dbReference>
<feature type="compositionally biased region" description="Basic and acidic residues" evidence="1">
    <location>
        <begin position="257"/>
        <end position="268"/>
    </location>
</feature>
<feature type="compositionally biased region" description="Basic residues" evidence="1">
    <location>
        <begin position="1189"/>
        <end position="1203"/>
    </location>
</feature>
<feature type="compositionally biased region" description="Polar residues" evidence="1">
    <location>
        <begin position="43"/>
        <end position="52"/>
    </location>
</feature>
<feature type="region of interest" description="Disordered" evidence="1">
    <location>
        <begin position="213"/>
        <end position="305"/>
    </location>
</feature>
<feature type="compositionally biased region" description="Acidic residues" evidence="1">
    <location>
        <begin position="1209"/>
        <end position="1218"/>
    </location>
</feature>
<dbReference type="GO" id="GO:0003677">
    <property type="term" value="F:DNA binding"/>
    <property type="evidence" value="ECO:0007669"/>
    <property type="project" value="TreeGrafter"/>
</dbReference>
<feature type="region of interest" description="Disordered" evidence="1">
    <location>
        <begin position="1"/>
        <end position="187"/>
    </location>
</feature>
<dbReference type="EMBL" id="JAUKTV010000013">
    <property type="protein sequence ID" value="KAK0719077.1"/>
    <property type="molecule type" value="Genomic_DNA"/>
</dbReference>
<name>A0AA40DZ56_9PEZI</name>
<evidence type="ECO:0000313" key="4">
    <source>
        <dbReference type="Proteomes" id="UP001172159"/>
    </source>
</evidence>
<dbReference type="InterPro" id="IPR027417">
    <property type="entry name" value="P-loop_NTPase"/>
</dbReference>
<keyword evidence="4" id="KW-1185">Reference proteome</keyword>
<dbReference type="SUPFAM" id="SSF52540">
    <property type="entry name" value="P-loop containing nucleoside triphosphate hydrolases"/>
    <property type="match status" value="1"/>
</dbReference>
<dbReference type="Pfam" id="PF00004">
    <property type="entry name" value="AAA"/>
    <property type="match status" value="1"/>
</dbReference>
<evidence type="ECO:0000313" key="3">
    <source>
        <dbReference type="EMBL" id="KAK0719077.1"/>
    </source>
</evidence>
<dbReference type="InterPro" id="IPR003959">
    <property type="entry name" value="ATPase_AAA_core"/>
</dbReference>
<feature type="domain" description="AAA+ ATPase" evidence="2">
    <location>
        <begin position="572"/>
        <end position="769"/>
    </location>
</feature>
<evidence type="ECO:0000259" key="2">
    <source>
        <dbReference type="SMART" id="SM00382"/>
    </source>
</evidence>
<accession>A0AA40DZ56</accession>
<organism evidence="3 4">
    <name type="scientific">Apiosordaria backusii</name>
    <dbReference type="NCBI Taxonomy" id="314023"/>
    <lineage>
        <taxon>Eukaryota</taxon>
        <taxon>Fungi</taxon>
        <taxon>Dikarya</taxon>
        <taxon>Ascomycota</taxon>
        <taxon>Pezizomycotina</taxon>
        <taxon>Sordariomycetes</taxon>
        <taxon>Sordariomycetidae</taxon>
        <taxon>Sordariales</taxon>
        <taxon>Lasiosphaeriaceae</taxon>
        <taxon>Apiosordaria</taxon>
    </lineage>
</organism>
<sequence>MAETAPSAVMVAAPAHRPLHPFFAPNRMTPPVSEMGSAEALTENASLTSTDAQENKATEDVTAGDPESGRKKRRNANSDAPEGEEPQKQKANKRARVSGTGTIASHFIKQATDQPSNDEGSHPLAAAEPQAPETNASKPKKLLLFDPKTGTIGPPPEHKAAPDVKGTAAGGEKQGPKRRGRKSNSMVVCIKYGTDSATRTRIGTRIDAILSATPADSAPESQHLQASALKKPHSKAPKGATAASSKSTHPFFLGKASKKDAVPEDPKPSEPTSPRRNTKSKIFGSTPFSPKKPRSAPASKPSLPPFGVKNLGLKFPGAKQPAWPWQGMVHVRDDQHQSEGSTGLGAQVTDGTVTPLAARKSKGHSVKVPLSESILAVTAQTLNIQSIVEDIRNINTDVVIPRPPSFLKTFRISTPGKKGAQRKLFGENTEGKILPPAQLARLFASISSSLSAFDKSQCETANWVQKYAPTCAAEVLQPGQEAFLLKEWLQTLVVQSVDTGSRDDKVSPRTKAKQGKKKRRRRLDGFIVSSDDEDYGLDDLSGDEADWTASGARGILRKTVIRSLSLGKGEKIANTLVISGPPGCGKTAMVHAVANELDFEIFEINSSTRRAGKDVLAKIGDMTRNHHVRQHQSGGPGDGNDPAGEDETANEIKSGKQSTMASFFKSKPAAVAKPKSSTVTSDDTSVPKDMKKSSSRSQRQSLILLEEVDILYEEDKQFWTTVVDLITQSRRPFILTCNDETLVPLHTLRMHGIFRLGPPPRDLAVDRLLLVAANEGHALARQAVETLYDSRNCDIRAATMDLQYWCQVGVGDRRGGFDWFFPRWPKGVDLDENKEVVRVVSEGTYQQGMNLLARDTIVDAKTTPLHAEEELLEQAWDSWGVDLGNWEDSLRLGAWAEKMKPVSASPAGRLGALEAFGEMAEALSVADICSLGSFAAYKETMDATQPEPSDKAQNDVVQGLSYLDSPCTTYYNSLVTSMPSAIKSLAKAYLKTSMDALQDHSADELRPLTEPQAVQCLQTSFTLPTPGSMAITRIDFAFAFDNIAVAESSSPTPVSYLDPSVFDRTLKLVVLDVAPYIRGIVAYEQSLHKQRLKMSSLVSEGGKGTQGTKRMRTTRAALSALEGGSRSSKRGERWFKAELNPYLVARTGGKGWNPGLDLDDLPIPPSPLKKSPLKSSTGEGTSPEASPVKPKKAVGKRGRKPKIQKIAVDEEEDMAGEA</sequence>
<feature type="region of interest" description="Disordered" evidence="1">
    <location>
        <begin position="620"/>
        <end position="698"/>
    </location>
</feature>